<organism evidence="1 2">
    <name type="scientific">Pelagibacter ubique</name>
    <dbReference type="NCBI Taxonomy" id="198252"/>
    <lineage>
        <taxon>Bacteria</taxon>
        <taxon>Pseudomonadati</taxon>
        <taxon>Pseudomonadota</taxon>
        <taxon>Alphaproteobacteria</taxon>
        <taxon>Candidatus Pelagibacterales</taxon>
        <taxon>Candidatus Pelagibacteraceae</taxon>
        <taxon>Candidatus Pelagibacter</taxon>
    </lineage>
</organism>
<gene>
    <name evidence="1" type="ORF">VP91_00002090</name>
</gene>
<evidence type="ECO:0008006" key="3">
    <source>
        <dbReference type="Google" id="ProtNLM"/>
    </source>
</evidence>
<sequence length="48" mass="5615">MIFDEITNKHDETNEKLIIGTLYETNKDKTMIIVSHNKSNLSKCDYIL</sequence>
<dbReference type="Gene3D" id="3.40.50.300">
    <property type="entry name" value="P-loop containing nucleotide triphosphate hydrolases"/>
    <property type="match status" value="1"/>
</dbReference>
<evidence type="ECO:0000313" key="2">
    <source>
        <dbReference type="Proteomes" id="UP001166004"/>
    </source>
</evidence>
<name>A0ABX1SZ04_PELUQ</name>
<reference evidence="1 2" key="1">
    <citation type="submission" date="2019-07" db="EMBL/GenBank/DDBJ databases">
        <title>SAR11 Genome Evolution.</title>
        <authorList>
            <person name="Giovannoni S."/>
        </authorList>
    </citation>
    <scope>NUCLEOTIDE SEQUENCE [LARGE SCALE GENOMIC DNA]</scope>
    <source>
        <strain evidence="1 2">HTCC9565</strain>
    </source>
</reference>
<evidence type="ECO:0000313" key="1">
    <source>
        <dbReference type="EMBL" id="NMN67076.1"/>
    </source>
</evidence>
<dbReference type="InterPro" id="IPR027417">
    <property type="entry name" value="P-loop_NTPase"/>
</dbReference>
<dbReference type="Proteomes" id="UP001166004">
    <property type="component" value="Unassembled WGS sequence"/>
</dbReference>
<comment type="caution">
    <text evidence="1">The sequence shown here is derived from an EMBL/GenBank/DDBJ whole genome shotgun (WGS) entry which is preliminary data.</text>
</comment>
<protein>
    <recommendedName>
        <fullName evidence="3">ABC transporter ATP-binding protein</fullName>
    </recommendedName>
</protein>
<accession>A0ABX1SZ04</accession>
<dbReference type="EMBL" id="LANA01000001">
    <property type="protein sequence ID" value="NMN67076.1"/>
    <property type="molecule type" value="Genomic_DNA"/>
</dbReference>
<dbReference type="SUPFAM" id="SSF52540">
    <property type="entry name" value="P-loop containing nucleoside triphosphate hydrolases"/>
    <property type="match status" value="1"/>
</dbReference>
<keyword evidence="2" id="KW-1185">Reference proteome</keyword>
<proteinExistence type="predicted"/>